<dbReference type="EMBL" id="VIFK01000012">
    <property type="protein sequence ID" value="TQF00471.1"/>
    <property type="molecule type" value="Genomic_DNA"/>
</dbReference>
<dbReference type="Pfam" id="PF00126">
    <property type="entry name" value="HTH_1"/>
    <property type="match status" value="1"/>
</dbReference>
<sequence>MDCDYRSCVHRPAIRRRCSCYTPNRPCRLLIANASCWHCTEKRQVDFRNEFIKKSDPSIHHQETAMALKIQQLRYFLLVADTHSYQAAAELCARSQPAVSLAIRDLEAQLGQPLFERGRKAALTPFGRDHYPGIKALVDHHERVSRDLLDHAHRRTGQVALASIPSYAGRTLPTVLAGFANAYPDIEVSVEDGTATHVQQRVLSRRVDFGIATDTGLDVDLVFEHLTEDRMGLVCPADHPLAEARAPCSWEALAPYTLITNGTFRQVSDPAARAILDSARFHVPNIVSLLAMVRGGLGVTLLPELALFEAGDDLVFRPMRGERPTRDIGLISLRRETPRPAASALMAAIRAQAEPRRS</sequence>
<evidence type="ECO:0000256" key="1">
    <source>
        <dbReference type="ARBA" id="ARBA00009437"/>
    </source>
</evidence>
<gene>
    <name evidence="6" type="ORF">FKY71_03295</name>
</gene>
<accession>A0A540VUN5</accession>
<evidence type="ECO:0000313" key="7">
    <source>
        <dbReference type="Proteomes" id="UP000315400"/>
    </source>
</evidence>
<dbReference type="CDD" id="cd08440">
    <property type="entry name" value="PBP2_LTTR_like_4"/>
    <property type="match status" value="1"/>
</dbReference>
<keyword evidence="3" id="KW-0238">DNA-binding</keyword>
<dbReference type="Proteomes" id="UP000315400">
    <property type="component" value="Unassembled WGS sequence"/>
</dbReference>
<keyword evidence="2" id="KW-0805">Transcription regulation</keyword>
<evidence type="ECO:0000256" key="3">
    <source>
        <dbReference type="ARBA" id="ARBA00023125"/>
    </source>
</evidence>
<comment type="caution">
    <text evidence="6">The sequence shown here is derived from an EMBL/GenBank/DDBJ whole genome shotgun (WGS) entry which is preliminary data.</text>
</comment>
<dbReference type="PROSITE" id="PS50931">
    <property type="entry name" value="HTH_LYSR"/>
    <property type="match status" value="1"/>
</dbReference>
<organism evidence="6 7">
    <name type="scientific">Spiribacter salinus</name>
    <dbReference type="NCBI Taxonomy" id="1335746"/>
    <lineage>
        <taxon>Bacteria</taxon>
        <taxon>Pseudomonadati</taxon>
        <taxon>Pseudomonadota</taxon>
        <taxon>Gammaproteobacteria</taxon>
        <taxon>Chromatiales</taxon>
        <taxon>Ectothiorhodospiraceae</taxon>
        <taxon>Spiribacter</taxon>
    </lineage>
</organism>
<dbReference type="STRING" id="1260251.SPISAL_00845"/>
<comment type="similarity">
    <text evidence="1">Belongs to the LysR transcriptional regulatory family.</text>
</comment>
<name>A0A540VUN5_9GAMM</name>
<dbReference type="PRINTS" id="PR00039">
    <property type="entry name" value="HTHLYSR"/>
</dbReference>
<dbReference type="GO" id="GO:0005829">
    <property type="term" value="C:cytosol"/>
    <property type="evidence" value="ECO:0007669"/>
    <property type="project" value="TreeGrafter"/>
</dbReference>
<evidence type="ECO:0000256" key="2">
    <source>
        <dbReference type="ARBA" id="ARBA00023015"/>
    </source>
</evidence>
<dbReference type="AlphaFoldDB" id="A0A540VUN5"/>
<protein>
    <submittedName>
        <fullName evidence="6">LysR family transcriptional regulator</fullName>
    </submittedName>
</protein>
<dbReference type="InterPro" id="IPR005119">
    <property type="entry name" value="LysR_subst-bd"/>
</dbReference>
<dbReference type="SUPFAM" id="SSF53850">
    <property type="entry name" value="Periplasmic binding protein-like II"/>
    <property type="match status" value="1"/>
</dbReference>
<dbReference type="InterPro" id="IPR036388">
    <property type="entry name" value="WH-like_DNA-bd_sf"/>
</dbReference>
<dbReference type="InterPro" id="IPR000847">
    <property type="entry name" value="LysR_HTH_N"/>
</dbReference>
<dbReference type="PANTHER" id="PTHR30419">
    <property type="entry name" value="HTH-TYPE TRANSCRIPTIONAL REGULATOR YBHD"/>
    <property type="match status" value="1"/>
</dbReference>
<dbReference type="GO" id="GO:0003700">
    <property type="term" value="F:DNA-binding transcription factor activity"/>
    <property type="evidence" value="ECO:0007669"/>
    <property type="project" value="InterPro"/>
</dbReference>
<dbReference type="Gene3D" id="1.10.10.10">
    <property type="entry name" value="Winged helix-like DNA-binding domain superfamily/Winged helix DNA-binding domain"/>
    <property type="match status" value="1"/>
</dbReference>
<evidence type="ECO:0000256" key="4">
    <source>
        <dbReference type="ARBA" id="ARBA00023163"/>
    </source>
</evidence>
<reference evidence="6 7" key="1">
    <citation type="submission" date="2019-06" db="EMBL/GenBank/DDBJ databases">
        <title>Metagenome assembled Genome of Spiribacter salinus SL48-SHIP from the microbial mat of Salt Lake 48 (Novosibirsk region, Russia).</title>
        <authorList>
            <person name="Shipova A."/>
            <person name="Rozanov A.S."/>
            <person name="Bryanskaya A.V."/>
            <person name="Peltek S.E."/>
        </authorList>
    </citation>
    <scope>NUCLEOTIDE SEQUENCE [LARGE SCALE GENOMIC DNA]</scope>
    <source>
        <strain evidence="6">SL48-SHIP-2</strain>
    </source>
</reference>
<evidence type="ECO:0000313" key="6">
    <source>
        <dbReference type="EMBL" id="TQF00471.1"/>
    </source>
</evidence>
<dbReference type="Pfam" id="PF03466">
    <property type="entry name" value="LysR_substrate"/>
    <property type="match status" value="1"/>
</dbReference>
<dbReference type="SUPFAM" id="SSF46785">
    <property type="entry name" value="Winged helix' DNA-binding domain"/>
    <property type="match status" value="1"/>
</dbReference>
<keyword evidence="4" id="KW-0804">Transcription</keyword>
<dbReference type="Gene3D" id="3.40.190.10">
    <property type="entry name" value="Periplasmic binding protein-like II"/>
    <property type="match status" value="2"/>
</dbReference>
<dbReference type="GO" id="GO:0003677">
    <property type="term" value="F:DNA binding"/>
    <property type="evidence" value="ECO:0007669"/>
    <property type="project" value="UniProtKB-KW"/>
</dbReference>
<proteinExistence type="inferred from homology"/>
<evidence type="ECO:0000259" key="5">
    <source>
        <dbReference type="PROSITE" id="PS50931"/>
    </source>
</evidence>
<feature type="domain" description="HTH lysR-type" evidence="5">
    <location>
        <begin position="68"/>
        <end position="124"/>
    </location>
</feature>
<dbReference type="InterPro" id="IPR050950">
    <property type="entry name" value="HTH-type_LysR_regulators"/>
</dbReference>
<dbReference type="InterPro" id="IPR036390">
    <property type="entry name" value="WH_DNA-bd_sf"/>
</dbReference>